<protein>
    <submittedName>
        <fullName evidence="2">Uncharacterized protein</fullName>
    </submittedName>
</protein>
<evidence type="ECO:0000256" key="1">
    <source>
        <dbReference type="SAM" id="MobiDB-lite"/>
    </source>
</evidence>
<name>A0A804N6F1_MAIZE</name>
<accession>A0A804N6F1</accession>
<dbReference type="Gramene" id="Zm00001eb138620_T001">
    <property type="protein sequence ID" value="Zm00001eb138620_P001"/>
    <property type="gene ID" value="Zm00001eb138620"/>
</dbReference>
<reference evidence="2" key="3">
    <citation type="submission" date="2021-05" db="UniProtKB">
        <authorList>
            <consortium name="EnsemblPlants"/>
        </authorList>
    </citation>
    <scope>IDENTIFICATION</scope>
    <source>
        <strain evidence="2">cv. B73</strain>
    </source>
</reference>
<dbReference type="Proteomes" id="UP000007305">
    <property type="component" value="Chromosome 3"/>
</dbReference>
<keyword evidence="3" id="KW-1185">Reference proteome</keyword>
<dbReference type="AlphaFoldDB" id="A0A804N6F1"/>
<reference evidence="3" key="1">
    <citation type="submission" date="2015-12" db="EMBL/GenBank/DDBJ databases">
        <title>Update maize B73 reference genome by single molecule sequencing technologies.</title>
        <authorList>
            <consortium name="Maize Genome Sequencing Project"/>
            <person name="Ware D."/>
        </authorList>
    </citation>
    <scope>NUCLEOTIDE SEQUENCE [LARGE SCALE GENOMIC DNA]</scope>
    <source>
        <strain evidence="3">cv. B73</strain>
    </source>
</reference>
<evidence type="ECO:0000313" key="3">
    <source>
        <dbReference type="Proteomes" id="UP000007305"/>
    </source>
</evidence>
<dbReference type="EnsemblPlants" id="Zm00001eb138620_T001">
    <property type="protein sequence ID" value="Zm00001eb138620_P001"/>
    <property type="gene ID" value="Zm00001eb138620"/>
</dbReference>
<feature type="region of interest" description="Disordered" evidence="1">
    <location>
        <begin position="165"/>
        <end position="190"/>
    </location>
</feature>
<organism evidence="2 3">
    <name type="scientific">Zea mays</name>
    <name type="common">Maize</name>
    <dbReference type="NCBI Taxonomy" id="4577"/>
    <lineage>
        <taxon>Eukaryota</taxon>
        <taxon>Viridiplantae</taxon>
        <taxon>Streptophyta</taxon>
        <taxon>Embryophyta</taxon>
        <taxon>Tracheophyta</taxon>
        <taxon>Spermatophyta</taxon>
        <taxon>Magnoliopsida</taxon>
        <taxon>Liliopsida</taxon>
        <taxon>Poales</taxon>
        <taxon>Poaceae</taxon>
        <taxon>PACMAD clade</taxon>
        <taxon>Panicoideae</taxon>
        <taxon>Andropogonodae</taxon>
        <taxon>Andropogoneae</taxon>
        <taxon>Tripsacinae</taxon>
        <taxon>Zea</taxon>
    </lineage>
</organism>
<proteinExistence type="predicted"/>
<dbReference type="InParanoid" id="A0A804N6F1"/>
<evidence type="ECO:0000313" key="2">
    <source>
        <dbReference type="EnsemblPlants" id="Zm00001eb138620_P001"/>
    </source>
</evidence>
<sequence length="318" mass="35232">MSKLEHKVTAATADRVIRSYVGTKSQRTALTMLSRLLMDSDPFAISLPPGRQPRRGAPSGTPAPPSSPVGPSSLCSCSCSLSWSRWELEEPRACDKQGWGQIEERRWEATEVEVGEGMVEVERVRLWSNCGMAGLEREALSLRLGQEPSREPGWMAGLEREALPLRLGEEPSREPRWTRESEDESREPSDRIALSVPFCSIKPSIPDRGASKNSVDMDREPGASDVIQGLASSRPLFDCKWTITRKLLALLRIAPEHYLLSASFLQVVNHAVELLLALPLHHLLQSVPHPYAPVPAPYHGHGGSWRSREPATSRVGDR</sequence>
<feature type="region of interest" description="Disordered" evidence="1">
    <location>
        <begin position="44"/>
        <end position="72"/>
    </location>
</feature>
<reference evidence="2" key="2">
    <citation type="submission" date="2019-07" db="EMBL/GenBank/DDBJ databases">
        <authorList>
            <person name="Seetharam A."/>
            <person name="Woodhouse M."/>
            <person name="Cannon E."/>
        </authorList>
    </citation>
    <scope>NUCLEOTIDE SEQUENCE [LARGE SCALE GENOMIC DNA]</scope>
    <source>
        <strain evidence="2">cv. B73</strain>
    </source>
</reference>